<dbReference type="Proteomes" id="UP001062263">
    <property type="component" value="Chromosome"/>
</dbReference>
<evidence type="ECO:0000313" key="2">
    <source>
        <dbReference type="EMBL" id="BDL44220.1"/>
    </source>
</evidence>
<name>A0ABN6QLE1_9BACT</name>
<protein>
    <submittedName>
        <fullName evidence="2">Uncharacterized protein</fullName>
    </submittedName>
</protein>
<feature type="region of interest" description="Disordered" evidence="1">
    <location>
        <begin position="16"/>
        <end position="72"/>
    </location>
</feature>
<feature type="compositionally biased region" description="Basic and acidic residues" evidence="1">
    <location>
        <begin position="31"/>
        <end position="60"/>
    </location>
</feature>
<dbReference type="EMBL" id="AP025943">
    <property type="protein sequence ID" value="BDL44220.1"/>
    <property type="molecule type" value="Genomic_DNA"/>
</dbReference>
<organism evidence="2 3">
    <name type="scientific">Akkermansia biwaensis</name>
    <dbReference type="NCBI Taxonomy" id="2946555"/>
    <lineage>
        <taxon>Bacteria</taxon>
        <taxon>Pseudomonadati</taxon>
        <taxon>Verrucomicrobiota</taxon>
        <taxon>Verrucomicrobiia</taxon>
        <taxon>Verrucomicrobiales</taxon>
        <taxon>Akkermansiaceae</taxon>
        <taxon>Akkermansia</taxon>
    </lineage>
</organism>
<evidence type="ECO:0000313" key="3">
    <source>
        <dbReference type="Proteomes" id="UP001062263"/>
    </source>
</evidence>
<evidence type="ECO:0000256" key="1">
    <source>
        <dbReference type="SAM" id="MobiDB-lite"/>
    </source>
</evidence>
<reference evidence="2" key="1">
    <citation type="submission" date="2022-06" db="EMBL/GenBank/DDBJ databases">
        <title>Akkermansia biwalacus sp. nov., an anaerobic mucin-degrading bacterium isolated from human intestine.</title>
        <authorList>
            <person name="Kobayashi Y."/>
            <person name="Inoue S."/>
            <person name="Kawahara T."/>
            <person name="Kohda N."/>
        </authorList>
    </citation>
    <scope>NUCLEOTIDE SEQUENCE</scope>
    <source>
        <strain evidence="2">WON2089</strain>
    </source>
</reference>
<keyword evidence="3" id="KW-1185">Reference proteome</keyword>
<dbReference type="RefSeq" id="WP_215458978.1">
    <property type="nucleotide sequence ID" value="NZ_AP025943.1"/>
</dbReference>
<proteinExistence type="predicted"/>
<gene>
    <name evidence="2" type="ORF">Abiwalacus_17940</name>
</gene>
<accession>A0ABN6QLE1</accession>
<sequence>MEPSLQLYGESRRIPAKIRVKEKRMNPSSRSRQEQLSTKEEMKTVESDNQLHDTQQRKTADSNNQDLIFPVS</sequence>